<sequence length="164" mass="18358">MHFKGEARAAAGPWRHRRHSRRSVGRRDVRICPALTPPSDHPREQSRPTSLLHWTGSTSVVAGTASAAGCTMRRSRGRAACGAGARHVSQRGTRGSCNWPASLADFNMSRRRPWLPEDYMNKACQVLHHQLTANSKRLLRCPHFGIVSPTTRDSTYFLPQRHLS</sequence>
<organism evidence="2 3">
    <name type="scientific">Triticum urartu</name>
    <name type="common">Red wild einkorn</name>
    <name type="synonym">Crithodium urartu</name>
    <dbReference type="NCBI Taxonomy" id="4572"/>
    <lineage>
        <taxon>Eukaryota</taxon>
        <taxon>Viridiplantae</taxon>
        <taxon>Streptophyta</taxon>
        <taxon>Embryophyta</taxon>
        <taxon>Tracheophyta</taxon>
        <taxon>Spermatophyta</taxon>
        <taxon>Magnoliopsida</taxon>
        <taxon>Liliopsida</taxon>
        <taxon>Poales</taxon>
        <taxon>Poaceae</taxon>
        <taxon>BOP clade</taxon>
        <taxon>Pooideae</taxon>
        <taxon>Triticodae</taxon>
        <taxon>Triticeae</taxon>
        <taxon>Triticinae</taxon>
        <taxon>Triticum</taxon>
    </lineage>
</organism>
<dbReference type="AlphaFoldDB" id="A0A8R7VBM3"/>
<dbReference type="EnsemblPlants" id="TuG1812G0700004571.01.T01">
    <property type="protein sequence ID" value="TuG1812G0700004571.01.T01"/>
    <property type="gene ID" value="TuG1812G0700004571.01"/>
</dbReference>
<evidence type="ECO:0000256" key="1">
    <source>
        <dbReference type="SAM" id="MobiDB-lite"/>
    </source>
</evidence>
<evidence type="ECO:0000313" key="2">
    <source>
        <dbReference type="EnsemblPlants" id="TuG1812G0700004571.01.T01"/>
    </source>
</evidence>
<keyword evidence="3" id="KW-1185">Reference proteome</keyword>
<evidence type="ECO:0000313" key="3">
    <source>
        <dbReference type="Proteomes" id="UP000015106"/>
    </source>
</evidence>
<dbReference type="Proteomes" id="UP000015106">
    <property type="component" value="Chromosome 7"/>
</dbReference>
<accession>A0A8R7VBM3</accession>
<protein>
    <submittedName>
        <fullName evidence="2">Uncharacterized protein</fullName>
    </submittedName>
</protein>
<name>A0A8R7VBM3_TRIUA</name>
<feature type="region of interest" description="Disordered" evidence="1">
    <location>
        <begin position="1"/>
        <end position="49"/>
    </location>
</feature>
<dbReference type="Gramene" id="TuG1812G0700004571.01.T01">
    <property type="protein sequence ID" value="TuG1812G0700004571.01.T01"/>
    <property type="gene ID" value="TuG1812G0700004571.01"/>
</dbReference>
<reference evidence="2" key="2">
    <citation type="submission" date="2018-03" db="EMBL/GenBank/DDBJ databases">
        <title>The Triticum urartu genome reveals the dynamic nature of wheat genome evolution.</title>
        <authorList>
            <person name="Ling H."/>
            <person name="Ma B."/>
            <person name="Shi X."/>
            <person name="Liu H."/>
            <person name="Dong L."/>
            <person name="Sun H."/>
            <person name="Cao Y."/>
            <person name="Gao Q."/>
            <person name="Zheng S."/>
            <person name="Li Y."/>
            <person name="Yu Y."/>
            <person name="Du H."/>
            <person name="Qi M."/>
            <person name="Li Y."/>
            <person name="Yu H."/>
            <person name="Cui Y."/>
            <person name="Wang N."/>
            <person name="Chen C."/>
            <person name="Wu H."/>
            <person name="Zhao Y."/>
            <person name="Zhang J."/>
            <person name="Li Y."/>
            <person name="Zhou W."/>
            <person name="Zhang B."/>
            <person name="Hu W."/>
            <person name="Eijk M."/>
            <person name="Tang J."/>
            <person name="Witsenboer H."/>
            <person name="Zhao S."/>
            <person name="Li Z."/>
            <person name="Zhang A."/>
            <person name="Wang D."/>
            <person name="Liang C."/>
        </authorList>
    </citation>
    <scope>NUCLEOTIDE SEQUENCE [LARGE SCALE GENOMIC DNA]</scope>
    <source>
        <strain evidence="2">cv. G1812</strain>
    </source>
</reference>
<reference evidence="2" key="3">
    <citation type="submission" date="2022-06" db="UniProtKB">
        <authorList>
            <consortium name="EnsemblPlants"/>
        </authorList>
    </citation>
    <scope>IDENTIFICATION</scope>
</reference>
<reference evidence="3" key="1">
    <citation type="journal article" date="2013" name="Nature">
        <title>Draft genome of the wheat A-genome progenitor Triticum urartu.</title>
        <authorList>
            <person name="Ling H.Q."/>
            <person name="Zhao S."/>
            <person name="Liu D."/>
            <person name="Wang J."/>
            <person name="Sun H."/>
            <person name="Zhang C."/>
            <person name="Fan H."/>
            <person name="Li D."/>
            <person name="Dong L."/>
            <person name="Tao Y."/>
            <person name="Gao C."/>
            <person name="Wu H."/>
            <person name="Li Y."/>
            <person name="Cui Y."/>
            <person name="Guo X."/>
            <person name="Zheng S."/>
            <person name="Wang B."/>
            <person name="Yu K."/>
            <person name="Liang Q."/>
            <person name="Yang W."/>
            <person name="Lou X."/>
            <person name="Chen J."/>
            <person name="Feng M."/>
            <person name="Jian J."/>
            <person name="Zhang X."/>
            <person name="Luo G."/>
            <person name="Jiang Y."/>
            <person name="Liu J."/>
            <person name="Wang Z."/>
            <person name="Sha Y."/>
            <person name="Zhang B."/>
            <person name="Wu H."/>
            <person name="Tang D."/>
            <person name="Shen Q."/>
            <person name="Xue P."/>
            <person name="Zou S."/>
            <person name="Wang X."/>
            <person name="Liu X."/>
            <person name="Wang F."/>
            <person name="Yang Y."/>
            <person name="An X."/>
            <person name="Dong Z."/>
            <person name="Zhang K."/>
            <person name="Zhang X."/>
            <person name="Luo M.C."/>
            <person name="Dvorak J."/>
            <person name="Tong Y."/>
            <person name="Wang J."/>
            <person name="Yang H."/>
            <person name="Li Z."/>
            <person name="Wang D."/>
            <person name="Zhang A."/>
            <person name="Wang J."/>
        </authorList>
    </citation>
    <scope>NUCLEOTIDE SEQUENCE</scope>
    <source>
        <strain evidence="3">cv. G1812</strain>
    </source>
</reference>
<proteinExistence type="predicted"/>
<feature type="compositionally biased region" description="Basic residues" evidence="1">
    <location>
        <begin position="14"/>
        <end position="24"/>
    </location>
</feature>